<proteinExistence type="predicted"/>
<accession>A0A4S4AMD1</accession>
<dbReference type="Proteomes" id="UP000308430">
    <property type="component" value="Unassembled WGS sequence"/>
</dbReference>
<evidence type="ECO:0000256" key="1">
    <source>
        <dbReference type="SAM" id="MobiDB-lite"/>
    </source>
</evidence>
<comment type="caution">
    <text evidence="3">The sequence shown here is derived from an EMBL/GenBank/DDBJ whole genome shotgun (WGS) entry which is preliminary data.</text>
</comment>
<organism evidence="3 4">
    <name type="scientific">Pseudothauera nasutitermitis</name>
    <dbReference type="NCBI Taxonomy" id="2565930"/>
    <lineage>
        <taxon>Bacteria</taxon>
        <taxon>Pseudomonadati</taxon>
        <taxon>Pseudomonadota</taxon>
        <taxon>Betaproteobacteria</taxon>
        <taxon>Rhodocyclales</taxon>
        <taxon>Zoogloeaceae</taxon>
        <taxon>Pseudothauera</taxon>
    </lineage>
</organism>
<dbReference type="Gene3D" id="1.10.132.90">
    <property type="match status" value="1"/>
</dbReference>
<gene>
    <name evidence="3" type="ORF">E6C76_21510</name>
</gene>
<feature type="compositionally biased region" description="Polar residues" evidence="1">
    <location>
        <begin position="1"/>
        <end position="15"/>
    </location>
</feature>
<dbReference type="AlphaFoldDB" id="A0A4S4AMD1"/>
<protein>
    <recommendedName>
        <fullName evidence="2">DUF5610 domain-containing protein</fullName>
    </recommendedName>
</protein>
<keyword evidence="4" id="KW-1185">Reference proteome</keyword>
<feature type="domain" description="DUF5610" evidence="2">
    <location>
        <begin position="50"/>
        <end position="168"/>
    </location>
</feature>
<dbReference type="OrthoDB" id="7366224at2"/>
<evidence type="ECO:0000313" key="4">
    <source>
        <dbReference type="Proteomes" id="UP000308430"/>
    </source>
</evidence>
<feature type="region of interest" description="Disordered" evidence="1">
    <location>
        <begin position="1"/>
        <end position="22"/>
    </location>
</feature>
<evidence type="ECO:0000259" key="2">
    <source>
        <dbReference type="Pfam" id="PF18433"/>
    </source>
</evidence>
<reference evidence="3 4" key="1">
    <citation type="submission" date="2019-04" db="EMBL/GenBank/DDBJ databases">
        <title>Azoarcus nasutitermitis sp. nov. isolated from termite nest.</title>
        <authorList>
            <person name="Lin S.-Y."/>
            <person name="Hameed A."/>
            <person name="Hsu Y.-H."/>
            <person name="Young C.-C."/>
        </authorList>
    </citation>
    <scope>NUCLEOTIDE SEQUENCE [LARGE SCALE GENOMIC DNA]</scope>
    <source>
        <strain evidence="3 4">CC-YHH838</strain>
    </source>
</reference>
<sequence length="191" mass="20232">MPSLTPASSPETRPSTAAERPTNVRVAARQELNAQIVTASLNVSIKSGDDSLALLYRSAIDSINERLEAELGPNAIQNAAANQDNTPEATAGRILDFATNFFDAYAAQRPNDDPEQVAKDFVELIRGGFEKGFGEARDILQGLGVFNGEVESGVMKTYELVHKGLDDFLAGKLAPPTTEAGTEAAADKPAA</sequence>
<evidence type="ECO:0000313" key="3">
    <source>
        <dbReference type="EMBL" id="THF60761.1"/>
    </source>
</evidence>
<dbReference type="RefSeq" id="WP_136350324.1">
    <property type="nucleotide sequence ID" value="NZ_SSOC01000011.1"/>
</dbReference>
<dbReference type="Pfam" id="PF18433">
    <property type="entry name" value="DUF5610"/>
    <property type="match status" value="1"/>
</dbReference>
<dbReference type="InterPro" id="IPR041651">
    <property type="entry name" value="DUF5610"/>
</dbReference>
<name>A0A4S4AMD1_9RHOO</name>
<dbReference type="EMBL" id="SSOC01000011">
    <property type="protein sequence ID" value="THF60761.1"/>
    <property type="molecule type" value="Genomic_DNA"/>
</dbReference>